<protein>
    <submittedName>
        <fullName evidence="1">Uncharacterized protein</fullName>
    </submittedName>
</protein>
<proteinExistence type="predicted"/>
<keyword evidence="2" id="KW-1185">Reference proteome</keyword>
<gene>
    <name evidence="1" type="ORF">PDE001_LOCUS1963</name>
</gene>
<dbReference type="Proteomes" id="UP001162029">
    <property type="component" value="Unassembled WGS sequence"/>
</dbReference>
<comment type="caution">
    <text evidence="1">The sequence shown here is derived from an EMBL/GenBank/DDBJ whole genome shotgun (WGS) entry which is preliminary data.</text>
</comment>
<name>A0AAV0TGI3_9STRA</name>
<reference evidence="1" key="1">
    <citation type="submission" date="2022-12" db="EMBL/GenBank/DDBJ databases">
        <authorList>
            <person name="Webb A."/>
        </authorList>
    </citation>
    <scope>NUCLEOTIDE SEQUENCE</scope>
    <source>
        <strain evidence="1">Pd1</strain>
    </source>
</reference>
<sequence length="78" mass="9153">MKWSELLGPKLQTKEGLQDTDHRLAGKKVDLYQDTIRVYLEFELVSISSDSDLKEYNEFSELLMFPAIPFDERTTLRL</sequence>
<organism evidence="1 2">
    <name type="scientific">Peronospora destructor</name>
    <dbReference type="NCBI Taxonomy" id="86335"/>
    <lineage>
        <taxon>Eukaryota</taxon>
        <taxon>Sar</taxon>
        <taxon>Stramenopiles</taxon>
        <taxon>Oomycota</taxon>
        <taxon>Peronosporomycetes</taxon>
        <taxon>Peronosporales</taxon>
        <taxon>Peronosporaceae</taxon>
        <taxon>Peronospora</taxon>
    </lineage>
</organism>
<dbReference type="AlphaFoldDB" id="A0AAV0TGI3"/>
<accession>A0AAV0TGI3</accession>
<evidence type="ECO:0000313" key="1">
    <source>
        <dbReference type="EMBL" id="CAI5718971.1"/>
    </source>
</evidence>
<evidence type="ECO:0000313" key="2">
    <source>
        <dbReference type="Proteomes" id="UP001162029"/>
    </source>
</evidence>
<dbReference type="EMBL" id="CANTFM010000342">
    <property type="protein sequence ID" value="CAI5718971.1"/>
    <property type="molecule type" value="Genomic_DNA"/>
</dbReference>